<evidence type="ECO:0000256" key="2">
    <source>
        <dbReference type="SAM" id="SignalP"/>
    </source>
</evidence>
<evidence type="ECO:0000313" key="5">
    <source>
        <dbReference type="Proteomes" id="UP000053675"/>
    </source>
</evidence>
<keyword evidence="5" id="KW-1185">Reference proteome</keyword>
<proteinExistence type="predicted"/>
<gene>
    <name evidence="4" type="ORF">EL18_01735</name>
</gene>
<dbReference type="NCBIfam" id="TIGR03807">
    <property type="entry name" value="RR_fam_repeat"/>
    <property type="match status" value="3"/>
</dbReference>
<dbReference type="AlphaFoldDB" id="A0A084UCL1"/>
<evidence type="ECO:0000259" key="3">
    <source>
        <dbReference type="Pfam" id="PF13229"/>
    </source>
</evidence>
<dbReference type="PANTHER" id="PTHR22990">
    <property type="entry name" value="F-BOX ONLY PROTEIN"/>
    <property type="match status" value="1"/>
</dbReference>
<feature type="domain" description="Right handed beta helix" evidence="3">
    <location>
        <begin position="163"/>
        <end position="309"/>
    </location>
</feature>
<dbReference type="Gene3D" id="2.160.20.10">
    <property type="entry name" value="Single-stranded right-handed beta-helix, Pectin lyase-like"/>
    <property type="match status" value="2"/>
</dbReference>
<reference evidence="4 5" key="1">
    <citation type="submission" date="2014-05" db="EMBL/GenBank/DDBJ databases">
        <title>Draft Genome Sequence of Nitratireductor basaltis Strain UMTGB225, A Marine Bacterium Isolated from Green Barrel Tunicate.</title>
        <authorList>
            <person name="Gan H.Y."/>
        </authorList>
    </citation>
    <scope>NUCLEOTIDE SEQUENCE [LARGE SCALE GENOMIC DNA]</scope>
    <source>
        <strain evidence="4 5">UMTGB225</strain>
    </source>
</reference>
<dbReference type="PANTHER" id="PTHR22990:SF15">
    <property type="entry name" value="F-BOX ONLY PROTEIN 10"/>
    <property type="match status" value="1"/>
</dbReference>
<dbReference type="Proteomes" id="UP000053675">
    <property type="component" value="Unassembled WGS sequence"/>
</dbReference>
<evidence type="ECO:0000256" key="1">
    <source>
        <dbReference type="ARBA" id="ARBA00022737"/>
    </source>
</evidence>
<keyword evidence="1" id="KW-0677">Repeat</keyword>
<dbReference type="EMBL" id="JMQM01000001">
    <property type="protein sequence ID" value="KFB10697.1"/>
    <property type="molecule type" value="Genomic_DNA"/>
</dbReference>
<dbReference type="OrthoDB" id="9788772at2"/>
<dbReference type="InterPro" id="IPR039448">
    <property type="entry name" value="Beta_helix"/>
</dbReference>
<feature type="chain" id="PRO_5001783305" evidence="2">
    <location>
        <begin position="27"/>
        <end position="446"/>
    </location>
</feature>
<dbReference type="InterPro" id="IPR006626">
    <property type="entry name" value="PbH1"/>
</dbReference>
<dbReference type="RefSeq" id="WP_036481834.1">
    <property type="nucleotide sequence ID" value="NZ_JMQM01000001.1"/>
</dbReference>
<dbReference type="Pfam" id="PF13229">
    <property type="entry name" value="Beta_helix"/>
    <property type="match status" value="1"/>
</dbReference>
<dbReference type="eggNOG" id="COG5434">
    <property type="taxonomic scope" value="Bacteria"/>
</dbReference>
<sequence>MLNRRSLLKATAGLAVSALCPITGLAQSGRSITEFGVSPETANSQSRAFATALHRASFDNIPLHLPPGRYHVGQIALPRNLHLTGIAGMSELVFTGGSYLADGKDMQRLTLDGITFNGALLPLSDPSGALLSLDGVKQLSVTNCTIRDSSSGGLYLKRAAGRVSSNNIEQMGDVGIFSRDAEGLDIDNNRVSHCGNGGILVHRSSPGSDGSRVNGNRVSHIRADLGGTGPFGNGINVYRAGDVAIEGNHVSDCAFSAIRSNGGSNLRVAGNHCLRSGETAIYSEFSFEGAVISDNIVDGAANGISIVNFNEGGRLATCSGNLVRNLSLDGPYQPGDPGFGLGITVEADCAVSGNVIENAPRFGMLLGWGPFLRNVSATGNVIRRSGTGIAVSMVEGAGKAVIADNVISEMQDGAIRGYRWAEAVTGDLIGQPSPAPHLVLSGNSAG</sequence>
<feature type="signal peptide" evidence="2">
    <location>
        <begin position="1"/>
        <end position="26"/>
    </location>
</feature>
<accession>A0A084UCL1</accession>
<dbReference type="InterPro" id="IPR051550">
    <property type="entry name" value="SCF-Subunits/Alg-Epimerases"/>
</dbReference>
<dbReference type="SMART" id="SM00710">
    <property type="entry name" value="PbH1"/>
    <property type="match status" value="8"/>
</dbReference>
<protein>
    <submittedName>
        <fullName evidence="4">Tat protein</fullName>
    </submittedName>
</protein>
<dbReference type="InterPro" id="IPR012334">
    <property type="entry name" value="Pectin_lyas_fold"/>
</dbReference>
<organism evidence="4 5">
    <name type="scientific">Nitratireductor basaltis</name>
    <dbReference type="NCBI Taxonomy" id="472175"/>
    <lineage>
        <taxon>Bacteria</taxon>
        <taxon>Pseudomonadati</taxon>
        <taxon>Pseudomonadota</taxon>
        <taxon>Alphaproteobacteria</taxon>
        <taxon>Hyphomicrobiales</taxon>
        <taxon>Phyllobacteriaceae</taxon>
        <taxon>Nitratireductor</taxon>
    </lineage>
</organism>
<dbReference type="InterPro" id="IPR022444">
    <property type="entry name" value="Cofactor-bd_rpt"/>
</dbReference>
<dbReference type="PATRIC" id="fig|472175.3.peg.1744"/>
<dbReference type="NCBIfam" id="TIGR03808">
    <property type="entry name" value="RR_plus_rpt_1"/>
    <property type="match status" value="1"/>
</dbReference>
<name>A0A084UCL1_9HYPH</name>
<dbReference type="STRING" id="472175.EL18_01735"/>
<keyword evidence="2" id="KW-0732">Signal</keyword>
<dbReference type="InterPro" id="IPR022388">
    <property type="entry name" value="CHP03808"/>
</dbReference>
<comment type="caution">
    <text evidence="4">The sequence shown here is derived from an EMBL/GenBank/DDBJ whole genome shotgun (WGS) entry which is preliminary data.</text>
</comment>
<dbReference type="SUPFAM" id="SSF51126">
    <property type="entry name" value="Pectin lyase-like"/>
    <property type="match status" value="2"/>
</dbReference>
<dbReference type="InterPro" id="IPR011050">
    <property type="entry name" value="Pectin_lyase_fold/virulence"/>
</dbReference>
<evidence type="ECO:0000313" key="4">
    <source>
        <dbReference type="EMBL" id="KFB10697.1"/>
    </source>
</evidence>